<evidence type="ECO:0000313" key="1">
    <source>
        <dbReference type="EMBL" id="KAJ5603660.1"/>
    </source>
</evidence>
<organism evidence="1 2">
    <name type="scientific">Penicillium hordei</name>
    <dbReference type="NCBI Taxonomy" id="40994"/>
    <lineage>
        <taxon>Eukaryota</taxon>
        <taxon>Fungi</taxon>
        <taxon>Dikarya</taxon>
        <taxon>Ascomycota</taxon>
        <taxon>Pezizomycotina</taxon>
        <taxon>Eurotiomycetes</taxon>
        <taxon>Eurotiomycetidae</taxon>
        <taxon>Eurotiales</taxon>
        <taxon>Aspergillaceae</taxon>
        <taxon>Penicillium</taxon>
    </lineage>
</organism>
<dbReference type="Proteomes" id="UP001213799">
    <property type="component" value="Unassembled WGS sequence"/>
</dbReference>
<comment type="caution">
    <text evidence="1">The sequence shown here is derived from an EMBL/GenBank/DDBJ whole genome shotgun (WGS) entry which is preliminary data.</text>
</comment>
<sequence length="66" mass="7610">MTARDGENVGETWRGARLELEWKDNRPLLAFGDGPRRSERLEPVFSRREVLKYRSGASWPSHSPAQ</sequence>
<accession>A0AAD6E7U3</accession>
<name>A0AAD6E7U3_9EURO</name>
<dbReference type="AlphaFoldDB" id="A0AAD6E7U3"/>
<dbReference type="RefSeq" id="XP_056753458.1">
    <property type="nucleotide sequence ID" value="XM_056897673.1"/>
</dbReference>
<dbReference type="EMBL" id="JAQJAE010000003">
    <property type="protein sequence ID" value="KAJ5603660.1"/>
    <property type="molecule type" value="Genomic_DNA"/>
</dbReference>
<reference evidence="1" key="1">
    <citation type="journal article" date="2023" name="IMA Fungus">
        <title>Comparative genomic study of the Penicillium genus elucidates a diverse pangenome and 15 lateral gene transfer events.</title>
        <authorList>
            <person name="Petersen C."/>
            <person name="Sorensen T."/>
            <person name="Nielsen M.R."/>
            <person name="Sondergaard T.E."/>
            <person name="Sorensen J.L."/>
            <person name="Fitzpatrick D.A."/>
            <person name="Frisvad J.C."/>
            <person name="Nielsen K.L."/>
        </authorList>
    </citation>
    <scope>NUCLEOTIDE SEQUENCE</scope>
    <source>
        <strain evidence="1">IBT 12815</strain>
    </source>
</reference>
<gene>
    <name evidence="1" type="ORF">N7537_006616</name>
</gene>
<dbReference type="GeneID" id="81587915"/>
<proteinExistence type="predicted"/>
<evidence type="ECO:0000313" key="2">
    <source>
        <dbReference type="Proteomes" id="UP001213799"/>
    </source>
</evidence>
<reference evidence="1" key="2">
    <citation type="submission" date="2023-01" db="EMBL/GenBank/DDBJ databases">
        <authorList>
            <person name="Petersen C."/>
        </authorList>
    </citation>
    <scope>NUCLEOTIDE SEQUENCE</scope>
    <source>
        <strain evidence="1">IBT 12815</strain>
    </source>
</reference>
<keyword evidence="2" id="KW-1185">Reference proteome</keyword>
<protein>
    <submittedName>
        <fullName evidence="1">Uncharacterized protein</fullName>
    </submittedName>
</protein>